<dbReference type="AlphaFoldDB" id="A0A2V3IJ79"/>
<keyword evidence="4" id="KW-0408">Iron</keyword>
<dbReference type="Pfam" id="PF03098">
    <property type="entry name" value="An_peroxidase"/>
    <property type="match status" value="1"/>
</dbReference>
<evidence type="ECO:0000313" key="6">
    <source>
        <dbReference type="EMBL" id="PXF42144.1"/>
    </source>
</evidence>
<keyword evidence="4" id="KW-0479">Metal-binding</keyword>
<dbReference type="InterPro" id="IPR037120">
    <property type="entry name" value="Haem_peroxidase_sf_animal"/>
</dbReference>
<dbReference type="Gene3D" id="1.10.640.10">
    <property type="entry name" value="Haem peroxidase domain superfamily, animal type"/>
    <property type="match status" value="1"/>
</dbReference>
<comment type="caution">
    <text evidence="6">The sequence shown here is derived from an EMBL/GenBank/DDBJ whole genome shotgun (WGS) entry which is preliminary data.</text>
</comment>
<dbReference type="GO" id="GO:0046872">
    <property type="term" value="F:metal ion binding"/>
    <property type="evidence" value="ECO:0007669"/>
    <property type="project" value="UniProtKB-KW"/>
</dbReference>
<evidence type="ECO:0000256" key="3">
    <source>
        <dbReference type="ARBA" id="ARBA00023180"/>
    </source>
</evidence>
<dbReference type="InterPro" id="IPR019791">
    <property type="entry name" value="Haem_peroxidase_animal"/>
</dbReference>
<dbReference type="GO" id="GO:0004601">
    <property type="term" value="F:peroxidase activity"/>
    <property type="evidence" value="ECO:0007669"/>
    <property type="project" value="InterPro"/>
</dbReference>
<evidence type="ECO:0000256" key="1">
    <source>
        <dbReference type="ARBA" id="ARBA00004613"/>
    </source>
</evidence>
<dbReference type="Proteomes" id="UP000247409">
    <property type="component" value="Unassembled WGS sequence"/>
</dbReference>
<keyword evidence="2" id="KW-0964">Secreted</keyword>
<dbReference type="PANTHER" id="PTHR11475:SF4">
    <property type="entry name" value="CHORION PEROXIDASE"/>
    <property type="match status" value="1"/>
</dbReference>
<dbReference type="GO" id="GO:0020037">
    <property type="term" value="F:heme binding"/>
    <property type="evidence" value="ECO:0007669"/>
    <property type="project" value="InterPro"/>
</dbReference>
<feature type="binding site" description="axial binding residue" evidence="4">
    <location>
        <position position="339"/>
    </location>
    <ligand>
        <name>heme b</name>
        <dbReference type="ChEBI" id="CHEBI:60344"/>
    </ligand>
    <ligandPart>
        <name>Fe</name>
        <dbReference type="ChEBI" id="CHEBI:18248"/>
    </ligandPart>
</feature>
<dbReference type="GO" id="GO:0006979">
    <property type="term" value="P:response to oxidative stress"/>
    <property type="evidence" value="ECO:0007669"/>
    <property type="project" value="InterPro"/>
</dbReference>
<name>A0A2V3IJ79_9FLOR</name>
<dbReference type="PANTHER" id="PTHR11475">
    <property type="entry name" value="OXIDASE/PEROXIDASE"/>
    <property type="match status" value="1"/>
</dbReference>
<dbReference type="OrthoDB" id="823504at2759"/>
<gene>
    <name evidence="6" type="ORF">BWQ96_08122</name>
</gene>
<keyword evidence="7" id="KW-1185">Reference proteome</keyword>
<dbReference type="PRINTS" id="PR00457">
    <property type="entry name" value="ANPEROXIDASE"/>
</dbReference>
<proteinExistence type="predicted"/>
<dbReference type="EMBL" id="NBIV01000175">
    <property type="protein sequence ID" value="PXF42144.1"/>
    <property type="molecule type" value="Genomic_DNA"/>
</dbReference>
<evidence type="ECO:0000256" key="5">
    <source>
        <dbReference type="SAM" id="SignalP"/>
    </source>
</evidence>
<comment type="subcellular location">
    <subcellularLocation>
        <location evidence="1">Secreted</location>
    </subcellularLocation>
</comment>
<dbReference type="GO" id="GO:0005576">
    <property type="term" value="C:extracellular region"/>
    <property type="evidence" value="ECO:0007669"/>
    <property type="project" value="UniProtKB-SubCell"/>
</dbReference>
<keyword evidence="3" id="KW-0325">Glycoprotein</keyword>
<evidence type="ECO:0000256" key="2">
    <source>
        <dbReference type="ARBA" id="ARBA00022525"/>
    </source>
</evidence>
<feature type="signal peptide" evidence="5">
    <location>
        <begin position="1"/>
        <end position="19"/>
    </location>
</feature>
<evidence type="ECO:0000256" key="4">
    <source>
        <dbReference type="PIRSR" id="PIRSR619791-2"/>
    </source>
</evidence>
<keyword evidence="5" id="KW-0732">Signal</keyword>
<organism evidence="6 7">
    <name type="scientific">Gracilariopsis chorda</name>
    <dbReference type="NCBI Taxonomy" id="448386"/>
    <lineage>
        <taxon>Eukaryota</taxon>
        <taxon>Rhodophyta</taxon>
        <taxon>Florideophyceae</taxon>
        <taxon>Rhodymeniophycidae</taxon>
        <taxon>Gracilariales</taxon>
        <taxon>Gracilariaceae</taxon>
        <taxon>Gracilariopsis</taxon>
    </lineage>
</organism>
<evidence type="ECO:0000313" key="7">
    <source>
        <dbReference type="Proteomes" id="UP000247409"/>
    </source>
</evidence>
<accession>A0A2V3IJ79</accession>
<dbReference type="InterPro" id="IPR010255">
    <property type="entry name" value="Haem_peroxidase_sf"/>
</dbReference>
<keyword evidence="4" id="KW-0349">Heme</keyword>
<protein>
    <submittedName>
        <fullName evidence="6">Peroxinectin A</fullName>
    </submittedName>
</protein>
<dbReference type="SUPFAM" id="SSF48113">
    <property type="entry name" value="Heme-dependent peroxidases"/>
    <property type="match status" value="1"/>
</dbReference>
<reference evidence="6 7" key="1">
    <citation type="journal article" date="2018" name="Mol. Biol. Evol.">
        <title>Analysis of the draft genome of the red seaweed Gracilariopsis chorda provides insights into genome size evolution in Rhodophyta.</title>
        <authorList>
            <person name="Lee J."/>
            <person name="Yang E.C."/>
            <person name="Graf L."/>
            <person name="Yang J.H."/>
            <person name="Qiu H."/>
            <person name="Zel Zion U."/>
            <person name="Chan C.X."/>
            <person name="Stephens T.G."/>
            <person name="Weber A.P.M."/>
            <person name="Boo G.H."/>
            <person name="Boo S.M."/>
            <person name="Kim K.M."/>
            <person name="Shin Y."/>
            <person name="Jung M."/>
            <person name="Lee S.J."/>
            <person name="Yim H.S."/>
            <person name="Lee J.H."/>
            <person name="Bhattacharya D."/>
            <person name="Yoon H.S."/>
        </authorList>
    </citation>
    <scope>NUCLEOTIDE SEQUENCE [LARGE SCALE GENOMIC DNA]</scope>
    <source>
        <strain evidence="6 7">SKKU-2015</strain>
        <tissue evidence="6">Whole body</tissue>
    </source>
</reference>
<feature type="chain" id="PRO_5016133751" evidence="5">
    <location>
        <begin position="20"/>
        <end position="565"/>
    </location>
</feature>
<sequence length="565" mass="63199">MRSLIAFWVICALFSNTFAQPPRGNGRGAGFLRPAPPRSSFFTLQSGPISDINPECAAQTVRGLTGRCTSALDPNLGEARRPQFSYLDVNSVNFADDGLRSPREISNIVSDQSGNTLNSRRLNELFVFFGQFIDHDFASSPITDEEEPIEVPSDDPDLGVSTLGFERSLRSRISADSTIERPITVLSSALDLSTVYGVDLERNDFLRVPNSCRMKTSSGNNLPFNSGGFTNAPSSSRNFYIAGDTRVNEHPVLTTMHTIFLREHNRLCELIEGALPNMAANDMYEAARAINIAQYQKIIYEEWLPAILGRKLPRYTGYKPEVDPTISLEFTTAGFRLGHTMVGNGVSRIDANGRRLPLITMEQMFFRSSNLQEGDIENFIRGAAGTRAQEVDALVVDALRNFLFRNVPEEGGIDLISLNLQRGRDHNVPRFNELRRFFLGSSARSFQEISRDRTVQRKLQDAYGSVDNVEAWPGLMAEDKSGAAGIGRTNAELWKREFTRLRNGDRFFYLDNARHNQIPQNVLRALPEVDREIFSSQTMFSAILQRTTSIPRSRLSSGVNIFRAS</sequence>
<dbReference type="PROSITE" id="PS50292">
    <property type="entry name" value="PEROXIDASE_3"/>
    <property type="match status" value="1"/>
</dbReference>